<feature type="domain" description="TonB C-terminal" evidence="10">
    <location>
        <begin position="25"/>
        <end position="120"/>
    </location>
</feature>
<dbReference type="Gene3D" id="3.30.1150.10">
    <property type="match status" value="1"/>
</dbReference>
<keyword evidence="5" id="KW-0997">Cell inner membrane</keyword>
<keyword evidence="8" id="KW-1133">Transmembrane helix</keyword>
<keyword evidence="6" id="KW-0812">Transmembrane</keyword>
<evidence type="ECO:0000256" key="9">
    <source>
        <dbReference type="ARBA" id="ARBA00023136"/>
    </source>
</evidence>
<comment type="subcellular location">
    <subcellularLocation>
        <location evidence="1">Cell inner membrane</location>
        <topology evidence="1">Single-pass membrane protein</topology>
        <orientation evidence="1">Periplasmic side</orientation>
    </subcellularLocation>
</comment>
<proteinExistence type="inferred from homology"/>
<keyword evidence="4" id="KW-1003">Cell membrane</keyword>
<evidence type="ECO:0000313" key="11">
    <source>
        <dbReference type="EMBL" id="MVN20197.1"/>
    </source>
</evidence>
<comment type="caution">
    <text evidence="11">The sequence shown here is derived from an EMBL/GenBank/DDBJ whole genome shotgun (WGS) entry which is preliminary data.</text>
</comment>
<dbReference type="NCBIfam" id="TIGR01352">
    <property type="entry name" value="tonB_Cterm"/>
    <property type="match status" value="1"/>
</dbReference>
<dbReference type="Proteomes" id="UP000462014">
    <property type="component" value="Unassembled WGS sequence"/>
</dbReference>
<keyword evidence="12" id="KW-1185">Reference proteome</keyword>
<protein>
    <submittedName>
        <fullName evidence="11">TonB family protein</fullName>
    </submittedName>
</protein>
<accession>A0A7K1SSH5</accession>
<dbReference type="PANTHER" id="PTHR33446">
    <property type="entry name" value="PROTEIN TONB-RELATED"/>
    <property type="match status" value="1"/>
</dbReference>
<dbReference type="InterPro" id="IPR051045">
    <property type="entry name" value="TonB-dependent_transducer"/>
</dbReference>
<dbReference type="RefSeq" id="WP_157563365.1">
    <property type="nucleotide sequence ID" value="NZ_WPIK01000001.1"/>
</dbReference>
<dbReference type="InterPro" id="IPR037682">
    <property type="entry name" value="TonB_C"/>
</dbReference>
<dbReference type="GO" id="GO:0031992">
    <property type="term" value="F:energy transducer activity"/>
    <property type="evidence" value="ECO:0007669"/>
    <property type="project" value="TreeGrafter"/>
</dbReference>
<keyword evidence="9" id="KW-0472">Membrane</keyword>
<dbReference type="PANTHER" id="PTHR33446:SF2">
    <property type="entry name" value="PROTEIN TONB"/>
    <property type="match status" value="1"/>
</dbReference>
<evidence type="ECO:0000313" key="12">
    <source>
        <dbReference type="Proteomes" id="UP000462014"/>
    </source>
</evidence>
<dbReference type="GO" id="GO:0055085">
    <property type="term" value="P:transmembrane transport"/>
    <property type="evidence" value="ECO:0007669"/>
    <property type="project" value="InterPro"/>
</dbReference>
<dbReference type="InterPro" id="IPR006260">
    <property type="entry name" value="TonB/TolA_C"/>
</dbReference>
<dbReference type="AlphaFoldDB" id="A0A7K1SSH5"/>
<evidence type="ECO:0000259" key="10">
    <source>
        <dbReference type="PROSITE" id="PS52015"/>
    </source>
</evidence>
<keyword evidence="7" id="KW-0653">Protein transport</keyword>
<dbReference type="SUPFAM" id="SSF74653">
    <property type="entry name" value="TolA/TonB C-terminal domain"/>
    <property type="match status" value="1"/>
</dbReference>
<reference evidence="11 12" key="1">
    <citation type="submission" date="2019-12" db="EMBL/GenBank/DDBJ databases">
        <title>Mucilaginibacter sp. HMF7410 genome sequencing and assembly.</title>
        <authorList>
            <person name="Kang H."/>
            <person name="Cha I."/>
            <person name="Kim H."/>
            <person name="Joh K."/>
        </authorList>
    </citation>
    <scope>NUCLEOTIDE SEQUENCE [LARGE SCALE GENOMIC DNA]</scope>
    <source>
        <strain evidence="11 12">HMF7410</strain>
    </source>
</reference>
<evidence type="ECO:0000256" key="2">
    <source>
        <dbReference type="ARBA" id="ARBA00006555"/>
    </source>
</evidence>
<evidence type="ECO:0000256" key="5">
    <source>
        <dbReference type="ARBA" id="ARBA00022519"/>
    </source>
</evidence>
<dbReference type="PROSITE" id="PS52015">
    <property type="entry name" value="TONB_CTD"/>
    <property type="match status" value="1"/>
</dbReference>
<dbReference type="EMBL" id="WPIK01000001">
    <property type="protein sequence ID" value="MVN20197.1"/>
    <property type="molecule type" value="Genomic_DNA"/>
</dbReference>
<dbReference type="GO" id="GO:0098797">
    <property type="term" value="C:plasma membrane protein complex"/>
    <property type="evidence" value="ECO:0007669"/>
    <property type="project" value="TreeGrafter"/>
</dbReference>
<evidence type="ECO:0000256" key="4">
    <source>
        <dbReference type="ARBA" id="ARBA00022475"/>
    </source>
</evidence>
<evidence type="ECO:0000256" key="3">
    <source>
        <dbReference type="ARBA" id="ARBA00022448"/>
    </source>
</evidence>
<sequence length="220" mass="24789">MLYLFIFFQTLLTAFTSQDQPQFKGGQNALNSFLSQNLIYPDFSKQNCISGTVQISFNINQNNKPVNVKVQKGFGIDLDDEAVRLVKLTAGKWVLPPNHDSNTTLILPVHFNLNQYNCGNRTQADMEQAIAAYKAREALVDAVTNYYENKYAGQADTSKEPEILALKKQLGLDDDYADEVVNQANQKLKQGDREGACKDWKFVRNIGSNKADAYLARYCK</sequence>
<comment type="similarity">
    <text evidence="2">Belongs to the TonB family.</text>
</comment>
<organism evidence="11 12">
    <name type="scientific">Mucilaginibacter arboris</name>
    <dbReference type="NCBI Taxonomy" id="2682090"/>
    <lineage>
        <taxon>Bacteria</taxon>
        <taxon>Pseudomonadati</taxon>
        <taxon>Bacteroidota</taxon>
        <taxon>Sphingobacteriia</taxon>
        <taxon>Sphingobacteriales</taxon>
        <taxon>Sphingobacteriaceae</taxon>
        <taxon>Mucilaginibacter</taxon>
    </lineage>
</organism>
<gene>
    <name evidence="11" type="ORF">GO621_01435</name>
</gene>
<evidence type="ECO:0000256" key="1">
    <source>
        <dbReference type="ARBA" id="ARBA00004383"/>
    </source>
</evidence>
<evidence type="ECO:0000256" key="8">
    <source>
        <dbReference type="ARBA" id="ARBA00022989"/>
    </source>
</evidence>
<dbReference type="Pfam" id="PF03544">
    <property type="entry name" value="TonB_C"/>
    <property type="match status" value="1"/>
</dbReference>
<evidence type="ECO:0000256" key="6">
    <source>
        <dbReference type="ARBA" id="ARBA00022692"/>
    </source>
</evidence>
<dbReference type="GO" id="GO:0015031">
    <property type="term" value="P:protein transport"/>
    <property type="evidence" value="ECO:0007669"/>
    <property type="project" value="UniProtKB-KW"/>
</dbReference>
<keyword evidence="3" id="KW-0813">Transport</keyword>
<name>A0A7K1SSH5_9SPHI</name>
<evidence type="ECO:0000256" key="7">
    <source>
        <dbReference type="ARBA" id="ARBA00022927"/>
    </source>
</evidence>